<evidence type="ECO:0000256" key="7">
    <source>
        <dbReference type="PROSITE-ProRule" id="PRU00221"/>
    </source>
</evidence>
<evidence type="ECO:0000256" key="2">
    <source>
        <dbReference type="ARBA" id="ARBA00009482"/>
    </source>
</evidence>
<organism evidence="11 12">
    <name type="scientific">Plasmopara halstedii</name>
    <name type="common">Downy mildew of sunflower</name>
    <dbReference type="NCBI Taxonomy" id="4781"/>
    <lineage>
        <taxon>Eukaryota</taxon>
        <taxon>Sar</taxon>
        <taxon>Stramenopiles</taxon>
        <taxon>Oomycota</taxon>
        <taxon>Peronosporomycetes</taxon>
        <taxon>Peronosporales</taxon>
        <taxon>Peronosporaceae</taxon>
        <taxon>Plasmopara</taxon>
    </lineage>
</organism>
<feature type="compositionally biased region" description="Polar residues" evidence="9">
    <location>
        <begin position="1020"/>
        <end position="1029"/>
    </location>
</feature>
<evidence type="ECO:0000256" key="9">
    <source>
        <dbReference type="SAM" id="MobiDB-lite"/>
    </source>
</evidence>
<dbReference type="InterPro" id="IPR001680">
    <property type="entry name" value="WD40_rpt"/>
</dbReference>
<keyword evidence="3" id="KW-0963">Cytoplasm</keyword>
<dbReference type="Proteomes" id="UP000054928">
    <property type="component" value="Unassembled WGS sequence"/>
</dbReference>
<dbReference type="PANTHER" id="PTHR10856">
    <property type="entry name" value="CORONIN"/>
    <property type="match status" value="1"/>
</dbReference>
<feature type="region of interest" description="Disordered" evidence="9">
    <location>
        <begin position="511"/>
        <end position="544"/>
    </location>
</feature>
<dbReference type="STRING" id="4781.A0A0P1ARK7"/>
<dbReference type="GO" id="GO:0005737">
    <property type="term" value="C:cytoplasm"/>
    <property type="evidence" value="ECO:0007669"/>
    <property type="project" value="UniProtKB-SubCell"/>
</dbReference>
<keyword evidence="5 8" id="KW-0677">Repeat</keyword>
<feature type="domain" description="DUF1899" evidence="10">
    <location>
        <begin position="559"/>
        <end position="624"/>
    </location>
</feature>
<keyword evidence="12" id="KW-1185">Reference proteome</keyword>
<dbReference type="RefSeq" id="XP_024580213.1">
    <property type="nucleotide sequence ID" value="XM_024729879.1"/>
</dbReference>
<dbReference type="Pfam" id="PF00400">
    <property type="entry name" value="WD40"/>
    <property type="match status" value="3"/>
</dbReference>
<comment type="subcellular location">
    <subcellularLocation>
        <location evidence="1">Cytoplasm</location>
    </subcellularLocation>
</comment>
<dbReference type="SUPFAM" id="SSF50978">
    <property type="entry name" value="WD40 repeat-like"/>
    <property type="match status" value="2"/>
</dbReference>
<evidence type="ECO:0000259" key="10">
    <source>
        <dbReference type="SMART" id="SM01166"/>
    </source>
</evidence>
<evidence type="ECO:0000256" key="5">
    <source>
        <dbReference type="ARBA" id="ARBA00022737"/>
    </source>
</evidence>
<feature type="repeat" description="WD" evidence="7">
    <location>
        <begin position="683"/>
        <end position="725"/>
    </location>
</feature>
<dbReference type="InterPro" id="IPR036322">
    <property type="entry name" value="WD40_repeat_dom_sf"/>
</dbReference>
<dbReference type="Pfam" id="PF16300">
    <property type="entry name" value="WD40_4"/>
    <property type="match status" value="2"/>
</dbReference>
<feature type="repeat" description="WD" evidence="7">
    <location>
        <begin position="81"/>
        <end position="117"/>
    </location>
</feature>
<evidence type="ECO:0000256" key="4">
    <source>
        <dbReference type="ARBA" id="ARBA00022574"/>
    </source>
</evidence>
<proteinExistence type="inferred from homology"/>
<dbReference type="SMART" id="SM01166">
    <property type="entry name" value="DUF1899"/>
    <property type="match status" value="2"/>
</dbReference>
<dbReference type="InterPro" id="IPR015505">
    <property type="entry name" value="Coronin"/>
</dbReference>
<dbReference type="EMBL" id="CCYD01000810">
    <property type="protein sequence ID" value="CEG43844.1"/>
    <property type="molecule type" value="Genomic_DNA"/>
</dbReference>
<dbReference type="PROSITE" id="PS50082">
    <property type="entry name" value="WD_REPEATS_2"/>
    <property type="match status" value="3"/>
</dbReference>
<dbReference type="InterPro" id="IPR015048">
    <property type="entry name" value="DUF1899"/>
</dbReference>
<dbReference type="Gene3D" id="2.130.10.10">
    <property type="entry name" value="YVTN repeat-like/Quinoprotein amine dehydrogenase"/>
    <property type="match status" value="2"/>
</dbReference>
<keyword evidence="4 7" id="KW-0853">WD repeat</keyword>
<reference evidence="12" key="1">
    <citation type="submission" date="2014-09" db="EMBL/GenBank/DDBJ databases">
        <authorList>
            <person name="Sharma Rahul"/>
            <person name="Thines Marco"/>
        </authorList>
    </citation>
    <scope>NUCLEOTIDE SEQUENCE [LARGE SCALE GENOMIC DNA]</scope>
</reference>
<dbReference type="Pfam" id="PF08953">
    <property type="entry name" value="DUF1899"/>
    <property type="match status" value="1"/>
</dbReference>
<dbReference type="PROSITE" id="PS00678">
    <property type="entry name" value="WD_REPEATS_1"/>
    <property type="match status" value="2"/>
</dbReference>
<dbReference type="PROSITE" id="PS50294">
    <property type="entry name" value="WD_REPEATS_REGION"/>
    <property type="match status" value="2"/>
</dbReference>
<dbReference type="InterPro" id="IPR015943">
    <property type="entry name" value="WD40/YVTN_repeat-like_dom_sf"/>
</dbReference>
<evidence type="ECO:0000256" key="8">
    <source>
        <dbReference type="RuleBase" id="RU280818"/>
    </source>
</evidence>
<dbReference type="FunFam" id="2.130.10.10:FF:000774">
    <property type="entry name" value="Coronin"/>
    <property type="match status" value="1"/>
</dbReference>
<feature type="compositionally biased region" description="Polar residues" evidence="9">
    <location>
        <begin position="528"/>
        <end position="538"/>
    </location>
</feature>
<dbReference type="OMA" id="TIMYMEV"/>
<dbReference type="GeneID" id="36409188"/>
<dbReference type="SMART" id="SM00320">
    <property type="entry name" value="WD40"/>
    <property type="match status" value="7"/>
</dbReference>
<evidence type="ECO:0000313" key="11">
    <source>
        <dbReference type="EMBL" id="CEG43844.1"/>
    </source>
</evidence>
<feature type="repeat" description="WD" evidence="7">
    <location>
        <begin position="634"/>
        <end position="670"/>
    </location>
</feature>
<dbReference type="SMART" id="SM01167">
    <property type="entry name" value="DUF1900"/>
    <property type="match status" value="2"/>
</dbReference>
<protein>
    <recommendedName>
        <fullName evidence="8">Coronin</fullName>
    </recommendedName>
</protein>
<dbReference type="InterPro" id="IPR019775">
    <property type="entry name" value="WD40_repeat_CS"/>
</dbReference>
<comment type="similarity">
    <text evidence="2 8">Belongs to the WD repeat coronin family.</text>
</comment>
<name>A0A0P1ARK7_PLAHL</name>
<evidence type="ECO:0000313" key="12">
    <source>
        <dbReference type="Proteomes" id="UP000054928"/>
    </source>
</evidence>
<dbReference type="GO" id="GO:0003779">
    <property type="term" value="F:actin binding"/>
    <property type="evidence" value="ECO:0007669"/>
    <property type="project" value="UniProtKB-KW"/>
</dbReference>
<dbReference type="OrthoDB" id="1850764at2759"/>
<evidence type="ECO:0000256" key="6">
    <source>
        <dbReference type="ARBA" id="ARBA00023203"/>
    </source>
</evidence>
<dbReference type="AlphaFoldDB" id="A0A0P1ARK7"/>
<sequence>MAPRFAFRASKFRNVEYKSLPSFDQLHVCCDSNVLTATSSSFAFAHQMDSGGAIQVKLLHQTGKETLPTPSLVRAHATGRVTALKFSPFHENLLLSAGGADNVIKLWNVPVNEPMTKDLVTPLMTFQETTPNVVVDIVPHPSADSIVASYSRPGTLRIYDIEVSSLSSEVTVETTAALSSAAWNWDGSHIVLATQDQAVRILDPRIKQVSTPAIQAAHTGKKHLSVLWCGRTQHFLTSGSDLMHEREFKLWDPRQLAKCVHRERLDAGNIGHVIPLYDVDLDLLYVLGKGDRSVRLFEVDLAHAPCVQRLNHSALETMTLAATMLPKVTCDTNACEVARVLNLGAGDRGINGSCDVVSYRVPRKEATHTFQSDLYPDTLAMEASMTSVEWQQGRNAEPQVQTVAPTVKDVGDLSVSGHTTTGSHGPSIWGAPASNTSAGTNGWQTSSWGQALSSTASSNAPLKSVPDVKTGWRSNMRKWNDPELSNWSTPPVQSISDTPAAITAPISCPASWTASETEKNEEAPSLEPATTASDTPSSEAGPLGFVGMAELSDKAQRLSAKYGHKLKYLQGKESLRNDVFHFGDMRVAFSTQASSVIAANAVFWAAPIAGAGGPVLVEKLGATGKAQHGKATVINGHRAEVSALVFNPFNDSNLATGSADSTIQIWSLNSRAISEGCLPLQTLLGHTKGIRSLEYNPAAADVLCSSSHDLSLRFWDIEAGQEKLCLRDKLDDITWNMSFSQDGALLATASRAKILHVFDPRQQALVAMGCGYESNKPQFVKWVDSTHLLTLGMNSRNETQVSFWDARNLSEPLRVPVMVEPAASAASITTPIPLYDESSHLLFLVGTGSRHIWSYEVDPVAATVQANLPFMMSGTSTINGVALLPKTMCDIRNVELARLLVASPSDVRCVSFSLPRANKLKEFFQDDVYALVPKQEPSVTAAKWFMGESGTLTYESLCPDGMVALSKKPKESASARPKTLEFQMRQRIDEEMERKKNAQFARLSNLAAQPSLHSTHRSENNLAAPSTGETDSDDDWDE</sequence>
<keyword evidence="6" id="KW-0009">Actin-binding</keyword>
<feature type="domain" description="DUF1899" evidence="10">
    <location>
        <begin position="4"/>
        <end position="63"/>
    </location>
</feature>
<accession>A0A0P1ARK7</accession>
<feature type="region of interest" description="Disordered" evidence="9">
    <location>
        <begin position="1002"/>
        <end position="1038"/>
    </location>
</feature>
<evidence type="ECO:0000256" key="1">
    <source>
        <dbReference type="ARBA" id="ARBA00004496"/>
    </source>
</evidence>
<evidence type="ECO:0000256" key="3">
    <source>
        <dbReference type="ARBA" id="ARBA00022490"/>
    </source>
</evidence>
<dbReference type="PANTHER" id="PTHR10856:SF20">
    <property type="entry name" value="CORONIN-7"/>
    <property type="match status" value="1"/>
</dbReference>